<evidence type="ECO:0000313" key="3">
    <source>
        <dbReference type="Proteomes" id="UP000295361"/>
    </source>
</evidence>
<accession>A0A4V3CSR6</accession>
<dbReference type="GO" id="GO:0016301">
    <property type="term" value="F:kinase activity"/>
    <property type="evidence" value="ECO:0007669"/>
    <property type="project" value="UniProtKB-KW"/>
</dbReference>
<sequence length="319" mass="32838">MSLGTEPTPSPSVAALGLGLDAGGTQTRWALAEAGSGCVVAEGHVAGLSGMQLASGAGLEQLRLTLDQLAAQVLQQGAPIRAYAGFTGLPDTDAAALGQMRALLAQALTLPPRAVTCRSDMDIACRAAYAPGQGYLVYAGTGAIAAFIDAQGLLHRAGGRGAALGDEGGGYWIACQALAQIWRAEDSQPGAWRASAMARRIFEQLGGSDWALSRRFIYGSERGAIGQLALQVAASAEDDPAAAALLLRAGAELGRLADCLLQRFGPRPVLLAGRVQQLHPLVAQGMRQALPDEIGLTLQADLAPQRAAARLALTLEPTT</sequence>
<protein>
    <submittedName>
        <fullName evidence="2">N-acetylglucosamine kinase-like BadF-type ATPase</fullName>
    </submittedName>
</protein>
<organism evidence="2 3">
    <name type="scientific">Roseateles toxinivorans</name>
    <dbReference type="NCBI Taxonomy" id="270368"/>
    <lineage>
        <taxon>Bacteria</taxon>
        <taxon>Pseudomonadati</taxon>
        <taxon>Pseudomonadota</taxon>
        <taxon>Betaproteobacteria</taxon>
        <taxon>Burkholderiales</taxon>
        <taxon>Sphaerotilaceae</taxon>
        <taxon>Roseateles</taxon>
    </lineage>
</organism>
<dbReference type="SUPFAM" id="SSF53067">
    <property type="entry name" value="Actin-like ATPase domain"/>
    <property type="match status" value="1"/>
</dbReference>
<comment type="caution">
    <text evidence="2">The sequence shown here is derived from an EMBL/GenBank/DDBJ whole genome shotgun (WGS) entry which is preliminary data.</text>
</comment>
<dbReference type="InterPro" id="IPR002731">
    <property type="entry name" value="ATPase_BadF"/>
</dbReference>
<proteinExistence type="predicted"/>
<keyword evidence="3" id="KW-1185">Reference proteome</keyword>
<dbReference type="Pfam" id="PF01869">
    <property type="entry name" value="BcrAD_BadFG"/>
    <property type="match status" value="1"/>
</dbReference>
<reference evidence="2 3" key="1">
    <citation type="submission" date="2019-03" db="EMBL/GenBank/DDBJ databases">
        <title>Genomic Encyclopedia of Type Strains, Phase IV (KMG-IV): sequencing the most valuable type-strain genomes for metagenomic binning, comparative biology and taxonomic classification.</title>
        <authorList>
            <person name="Goeker M."/>
        </authorList>
    </citation>
    <scope>NUCLEOTIDE SEQUENCE [LARGE SCALE GENOMIC DNA]</scope>
    <source>
        <strain evidence="2 3">DSM 16998</strain>
    </source>
</reference>
<name>A0A4V3CSR6_9BURK</name>
<dbReference type="InterPro" id="IPR052519">
    <property type="entry name" value="Euk-type_GlcNAc_Kinase"/>
</dbReference>
<keyword evidence="2" id="KW-0808">Transferase</keyword>
<dbReference type="OrthoDB" id="8701357at2"/>
<dbReference type="EMBL" id="SNXS01000012">
    <property type="protein sequence ID" value="TDP61483.1"/>
    <property type="molecule type" value="Genomic_DNA"/>
</dbReference>
<feature type="domain" description="ATPase BadF/BadG/BcrA/BcrD type" evidence="1">
    <location>
        <begin position="18"/>
        <end position="282"/>
    </location>
</feature>
<dbReference type="RefSeq" id="WP_133703571.1">
    <property type="nucleotide sequence ID" value="NZ_SNXS01000012.1"/>
</dbReference>
<dbReference type="InterPro" id="IPR043129">
    <property type="entry name" value="ATPase_NBD"/>
</dbReference>
<gene>
    <name evidence="2" type="ORF">DES47_11232</name>
</gene>
<dbReference type="AlphaFoldDB" id="A0A4V3CSR6"/>
<dbReference type="InParanoid" id="A0A4V3CSR6"/>
<dbReference type="Gene3D" id="3.30.420.40">
    <property type="match status" value="2"/>
</dbReference>
<dbReference type="PANTHER" id="PTHR43190:SF3">
    <property type="entry name" value="N-ACETYL-D-GLUCOSAMINE KINASE"/>
    <property type="match status" value="1"/>
</dbReference>
<dbReference type="PANTHER" id="PTHR43190">
    <property type="entry name" value="N-ACETYL-D-GLUCOSAMINE KINASE"/>
    <property type="match status" value="1"/>
</dbReference>
<keyword evidence="2" id="KW-0418">Kinase</keyword>
<evidence type="ECO:0000259" key="1">
    <source>
        <dbReference type="Pfam" id="PF01869"/>
    </source>
</evidence>
<evidence type="ECO:0000313" key="2">
    <source>
        <dbReference type="EMBL" id="TDP61483.1"/>
    </source>
</evidence>
<dbReference type="Proteomes" id="UP000295361">
    <property type="component" value="Unassembled WGS sequence"/>
</dbReference>